<dbReference type="SMART" id="SM00388">
    <property type="entry name" value="HisKA"/>
    <property type="match status" value="1"/>
</dbReference>
<evidence type="ECO:0000256" key="2">
    <source>
        <dbReference type="ARBA" id="ARBA00022679"/>
    </source>
</evidence>
<sequence length="332" mass="37610">MCGKIRNYNDAASDIIERVMCLNEKNPKIIKILVMQINETIDRMDSVNRIEHFNEYNTKESVYLDITTALMRNSSGECIGVICSFNDITNRKKIEESVERIDRLTSLGELTAALAHEIRNPLSGIKMSAQILNKRLTSHLKASEQNLFEAIIKETDRLDLLITDLLNFSKPRIPKFQIIDVFEILNRALLFSDKKIREKNTIVSINNDIDESQVYFDKGQLLQIFLNIISNSLDAIDTEGGLKISVEKLVYKNDACICVSFEDNGCGIDKENINRIFDPFFTTKESGTGLGLSVVHKLATSNNGNIEIESIESVGTIVKVYLPKYRGEINEY</sequence>
<dbReference type="Pfam" id="PF02518">
    <property type="entry name" value="HATPase_c"/>
    <property type="match status" value="1"/>
</dbReference>
<comment type="caution">
    <text evidence="9">The sequence shown here is derived from an EMBL/GenBank/DDBJ whole genome shotgun (WGS) entry which is preliminary data.</text>
</comment>
<dbReference type="SMART" id="SM00387">
    <property type="entry name" value="HATPase_c"/>
    <property type="match status" value="1"/>
</dbReference>
<dbReference type="SUPFAM" id="SSF55874">
    <property type="entry name" value="ATPase domain of HSP90 chaperone/DNA topoisomerase II/histidine kinase"/>
    <property type="match status" value="1"/>
</dbReference>
<dbReference type="InterPro" id="IPR000700">
    <property type="entry name" value="PAS-assoc_C"/>
</dbReference>
<keyword evidence="3" id="KW-0547">Nucleotide-binding</keyword>
<dbReference type="InterPro" id="IPR005467">
    <property type="entry name" value="His_kinase_dom"/>
</dbReference>
<evidence type="ECO:0000256" key="4">
    <source>
        <dbReference type="ARBA" id="ARBA00022777"/>
    </source>
</evidence>
<dbReference type="InterPro" id="IPR003594">
    <property type="entry name" value="HATPase_dom"/>
</dbReference>
<evidence type="ECO:0000256" key="5">
    <source>
        <dbReference type="ARBA" id="ARBA00022840"/>
    </source>
</evidence>
<dbReference type="Pfam" id="PF00512">
    <property type="entry name" value="HisKA"/>
    <property type="match status" value="1"/>
</dbReference>
<dbReference type="PANTHER" id="PTHR43065:SF10">
    <property type="entry name" value="PEROXIDE STRESS-ACTIVATED HISTIDINE KINASE MAK3"/>
    <property type="match status" value="1"/>
</dbReference>
<proteinExistence type="predicted"/>
<keyword evidence="1" id="KW-0597">Phosphoprotein</keyword>
<dbReference type="Gene3D" id="3.30.450.20">
    <property type="entry name" value="PAS domain"/>
    <property type="match status" value="1"/>
</dbReference>
<accession>A0A645E480</accession>
<dbReference type="InterPro" id="IPR003661">
    <property type="entry name" value="HisK_dim/P_dom"/>
</dbReference>
<name>A0A645E480_9ZZZZ</name>
<dbReference type="EMBL" id="VSSQ01042899">
    <property type="protein sequence ID" value="MPM96527.1"/>
    <property type="molecule type" value="Genomic_DNA"/>
</dbReference>
<dbReference type="SUPFAM" id="SSF47384">
    <property type="entry name" value="Homodimeric domain of signal transducing histidine kinase"/>
    <property type="match status" value="1"/>
</dbReference>
<gene>
    <name evidence="9" type="primary">atoS_9</name>
    <name evidence="9" type="ORF">SDC9_143691</name>
</gene>
<keyword evidence="6" id="KW-0902">Two-component regulatory system</keyword>
<dbReference type="Gene3D" id="3.30.565.10">
    <property type="entry name" value="Histidine kinase-like ATPase, C-terminal domain"/>
    <property type="match status" value="1"/>
</dbReference>
<dbReference type="CDD" id="cd00082">
    <property type="entry name" value="HisKA"/>
    <property type="match status" value="1"/>
</dbReference>
<dbReference type="Gene3D" id="1.10.287.130">
    <property type="match status" value="1"/>
</dbReference>
<dbReference type="GO" id="GO:0005524">
    <property type="term" value="F:ATP binding"/>
    <property type="evidence" value="ECO:0007669"/>
    <property type="project" value="UniProtKB-KW"/>
</dbReference>
<dbReference type="PROSITE" id="PS50109">
    <property type="entry name" value="HIS_KIN"/>
    <property type="match status" value="1"/>
</dbReference>
<dbReference type="InterPro" id="IPR004358">
    <property type="entry name" value="Sig_transdc_His_kin-like_C"/>
</dbReference>
<dbReference type="EC" id="2.7.13.3" evidence="9"/>
<organism evidence="9">
    <name type="scientific">bioreactor metagenome</name>
    <dbReference type="NCBI Taxonomy" id="1076179"/>
    <lineage>
        <taxon>unclassified sequences</taxon>
        <taxon>metagenomes</taxon>
        <taxon>ecological metagenomes</taxon>
    </lineage>
</organism>
<dbReference type="InterPro" id="IPR036890">
    <property type="entry name" value="HATPase_C_sf"/>
</dbReference>
<dbReference type="PANTHER" id="PTHR43065">
    <property type="entry name" value="SENSOR HISTIDINE KINASE"/>
    <property type="match status" value="1"/>
</dbReference>
<dbReference type="PRINTS" id="PR00344">
    <property type="entry name" value="BCTRLSENSOR"/>
</dbReference>
<evidence type="ECO:0000256" key="1">
    <source>
        <dbReference type="ARBA" id="ARBA00022553"/>
    </source>
</evidence>
<dbReference type="InterPro" id="IPR036097">
    <property type="entry name" value="HisK_dim/P_sf"/>
</dbReference>
<evidence type="ECO:0000259" key="7">
    <source>
        <dbReference type="PROSITE" id="PS50109"/>
    </source>
</evidence>
<reference evidence="9" key="1">
    <citation type="submission" date="2019-08" db="EMBL/GenBank/DDBJ databases">
        <authorList>
            <person name="Kucharzyk K."/>
            <person name="Murdoch R.W."/>
            <person name="Higgins S."/>
            <person name="Loffler F."/>
        </authorList>
    </citation>
    <scope>NUCLEOTIDE SEQUENCE</scope>
</reference>
<dbReference type="PROSITE" id="PS50113">
    <property type="entry name" value="PAC"/>
    <property type="match status" value="1"/>
</dbReference>
<evidence type="ECO:0000259" key="8">
    <source>
        <dbReference type="PROSITE" id="PS50113"/>
    </source>
</evidence>
<keyword evidence="4 9" id="KW-0418">Kinase</keyword>
<keyword evidence="2 9" id="KW-0808">Transferase</keyword>
<feature type="domain" description="PAC" evidence="8">
    <location>
        <begin position="48"/>
        <end position="100"/>
    </location>
</feature>
<dbReference type="GO" id="GO:0000155">
    <property type="term" value="F:phosphorelay sensor kinase activity"/>
    <property type="evidence" value="ECO:0007669"/>
    <property type="project" value="InterPro"/>
</dbReference>
<dbReference type="AlphaFoldDB" id="A0A645E480"/>
<protein>
    <submittedName>
        <fullName evidence="9">Signal transduction histidine-protein kinase AtoS</fullName>
        <ecNumber evidence="9">2.7.13.3</ecNumber>
    </submittedName>
</protein>
<evidence type="ECO:0000256" key="3">
    <source>
        <dbReference type="ARBA" id="ARBA00022741"/>
    </source>
</evidence>
<feature type="domain" description="Histidine kinase" evidence="7">
    <location>
        <begin position="113"/>
        <end position="326"/>
    </location>
</feature>
<keyword evidence="5" id="KW-0067">ATP-binding</keyword>
<evidence type="ECO:0000313" key="9">
    <source>
        <dbReference type="EMBL" id="MPM96527.1"/>
    </source>
</evidence>
<evidence type="ECO:0000256" key="6">
    <source>
        <dbReference type="ARBA" id="ARBA00023012"/>
    </source>
</evidence>